<keyword evidence="8" id="KW-0800">Toxin</keyword>
<comment type="caution">
    <text evidence="10">The sequence shown here is derived from an EMBL/GenBank/DDBJ whole genome shotgun (WGS) entry which is preliminary data.</text>
</comment>
<keyword evidence="2 8" id="KW-1277">Toxin-antitoxin system</keyword>
<evidence type="ECO:0000256" key="1">
    <source>
        <dbReference type="ARBA" id="ARBA00001946"/>
    </source>
</evidence>
<organism evidence="10 11">
    <name type="scientific">Bosea eneae</name>
    <dbReference type="NCBI Taxonomy" id="151454"/>
    <lineage>
        <taxon>Bacteria</taxon>
        <taxon>Pseudomonadati</taxon>
        <taxon>Pseudomonadota</taxon>
        <taxon>Alphaproteobacteria</taxon>
        <taxon>Hyphomicrobiales</taxon>
        <taxon>Boseaceae</taxon>
        <taxon>Bosea</taxon>
    </lineage>
</organism>
<comment type="cofactor">
    <cofactor evidence="1 8">
        <name>Mg(2+)</name>
        <dbReference type="ChEBI" id="CHEBI:18420"/>
    </cofactor>
</comment>
<keyword evidence="11" id="KW-1185">Reference proteome</keyword>
<name>A0ABW0IPJ1_9HYPH</name>
<dbReference type="PANTHER" id="PTHR33653:SF1">
    <property type="entry name" value="RIBONUCLEASE VAPC2"/>
    <property type="match status" value="1"/>
</dbReference>
<dbReference type="InterPro" id="IPR002716">
    <property type="entry name" value="PIN_dom"/>
</dbReference>
<accession>A0ABW0IPJ1</accession>
<dbReference type="RefSeq" id="WP_377796323.1">
    <property type="nucleotide sequence ID" value="NZ_JBHSLW010000006.1"/>
</dbReference>
<dbReference type="InterPro" id="IPR022907">
    <property type="entry name" value="VapC_family"/>
</dbReference>
<dbReference type="HAMAP" id="MF_00265">
    <property type="entry name" value="VapC_Nob1"/>
    <property type="match status" value="1"/>
</dbReference>
<reference evidence="11" key="1">
    <citation type="journal article" date="2019" name="Int. J. Syst. Evol. Microbiol.">
        <title>The Global Catalogue of Microorganisms (GCM) 10K type strain sequencing project: providing services to taxonomists for standard genome sequencing and annotation.</title>
        <authorList>
            <consortium name="The Broad Institute Genomics Platform"/>
            <consortium name="The Broad Institute Genome Sequencing Center for Infectious Disease"/>
            <person name="Wu L."/>
            <person name="Ma J."/>
        </authorList>
    </citation>
    <scope>NUCLEOTIDE SEQUENCE [LARGE SCALE GENOMIC DNA]</scope>
    <source>
        <strain evidence="11">NCAIM B.01391</strain>
    </source>
</reference>
<evidence type="ECO:0000256" key="5">
    <source>
        <dbReference type="ARBA" id="ARBA00022801"/>
    </source>
</evidence>
<feature type="domain" description="PIN" evidence="9">
    <location>
        <begin position="4"/>
        <end position="125"/>
    </location>
</feature>
<gene>
    <name evidence="8" type="primary">vapC</name>
    <name evidence="10" type="ORF">ACFPOB_04775</name>
</gene>
<dbReference type="EMBL" id="JBHSLW010000006">
    <property type="protein sequence ID" value="MFC5418875.1"/>
    <property type="molecule type" value="Genomic_DNA"/>
</dbReference>
<evidence type="ECO:0000313" key="11">
    <source>
        <dbReference type="Proteomes" id="UP001596053"/>
    </source>
</evidence>
<evidence type="ECO:0000256" key="7">
    <source>
        <dbReference type="ARBA" id="ARBA00038093"/>
    </source>
</evidence>
<evidence type="ECO:0000256" key="4">
    <source>
        <dbReference type="ARBA" id="ARBA00022723"/>
    </source>
</evidence>
<dbReference type="PANTHER" id="PTHR33653">
    <property type="entry name" value="RIBONUCLEASE VAPC2"/>
    <property type="match status" value="1"/>
</dbReference>
<proteinExistence type="inferred from homology"/>
<evidence type="ECO:0000256" key="6">
    <source>
        <dbReference type="ARBA" id="ARBA00022842"/>
    </source>
</evidence>
<dbReference type="Gene3D" id="3.40.50.1010">
    <property type="entry name" value="5'-nuclease"/>
    <property type="match status" value="1"/>
</dbReference>
<dbReference type="Pfam" id="PF01850">
    <property type="entry name" value="PIN"/>
    <property type="match status" value="1"/>
</dbReference>
<keyword evidence="4 8" id="KW-0479">Metal-binding</keyword>
<protein>
    <recommendedName>
        <fullName evidence="8">Ribonuclease VapC</fullName>
        <shortName evidence="8">RNase VapC</shortName>
        <ecNumber evidence="8">3.1.-.-</ecNumber>
    </recommendedName>
    <alternativeName>
        <fullName evidence="8">Toxin VapC</fullName>
    </alternativeName>
</protein>
<comment type="function">
    <text evidence="8">Toxic component of a toxin-antitoxin (TA) system. An RNase.</text>
</comment>
<dbReference type="Proteomes" id="UP001596053">
    <property type="component" value="Unassembled WGS sequence"/>
</dbReference>
<evidence type="ECO:0000256" key="2">
    <source>
        <dbReference type="ARBA" id="ARBA00022649"/>
    </source>
</evidence>
<evidence type="ECO:0000256" key="3">
    <source>
        <dbReference type="ARBA" id="ARBA00022722"/>
    </source>
</evidence>
<comment type="similarity">
    <text evidence="7 8">Belongs to the PINc/VapC protein family.</text>
</comment>
<evidence type="ECO:0000256" key="8">
    <source>
        <dbReference type="HAMAP-Rule" id="MF_00265"/>
    </source>
</evidence>
<dbReference type="CDD" id="cd09871">
    <property type="entry name" value="PIN_MtVapC28-VapC30-like"/>
    <property type="match status" value="1"/>
</dbReference>
<dbReference type="SUPFAM" id="SSF88723">
    <property type="entry name" value="PIN domain-like"/>
    <property type="match status" value="1"/>
</dbReference>
<dbReference type="InterPro" id="IPR050556">
    <property type="entry name" value="Type_II_TA_system_RNase"/>
</dbReference>
<evidence type="ECO:0000259" key="9">
    <source>
        <dbReference type="Pfam" id="PF01850"/>
    </source>
</evidence>
<dbReference type="InterPro" id="IPR029060">
    <property type="entry name" value="PIN-like_dom_sf"/>
</dbReference>
<keyword evidence="3 8" id="KW-0540">Nuclease</keyword>
<feature type="binding site" evidence="8">
    <location>
        <position position="6"/>
    </location>
    <ligand>
        <name>Mg(2+)</name>
        <dbReference type="ChEBI" id="CHEBI:18420"/>
    </ligand>
</feature>
<evidence type="ECO:0000313" key="10">
    <source>
        <dbReference type="EMBL" id="MFC5418875.1"/>
    </source>
</evidence>
<sequence>MKLVVDTSVIVACLVGEPEAGRFADLVELADQRIISAVNALEARLVIAFSKGMRVEAVEDFLSDYDVAVIPFDEDLSKFAFDAYRRYGKGRHPAKLNMGDCAAYALAKSRGWPLLYKGEDFTQTDIERA</sequence>
<dbReference type="EC" id="3.1.-.-" evidence="8"/>
<feature type="binding site" evidence="8">
    <location>
        <position position="100"/>
    </location>
    <ligand>
        <name>Mg(2+)</name>
        <dbReference type="ChEBI" id="CHEBI:18420"/>
    </ligand>
</feature>
<keyword evidence="5 8" id="KW-0378">Hydrolase</keyword>
<keyword evidence="6 8" id="KW-0460">Magnesium</keyword>